<organism evidence="2 3">
    <name type="scientific">Colletotrichum sojae</name>
    <dbReference type="NCBI Taxonomy" id="2175907"/>
    <lineage>
        <taxon>Eukaryota</taxon>
        <taxon>Fungi</taxon>
        <taxon>Dikarya</taxon>
        <taxon>Ascomycota</taxon>
        <taxon>Pezizomycotina</taxon>
        <taxon>Sordariomycetes</taxon>
        <taxon>Hypocreomycetidae</taxon>
        <taxon>Glomerellales</taxon>
        <taxon>Glomerellaceae</taxon>
        <taxon>Colletotrichum</taxon>
        <taxon>Colletotrichum orchidearum species complex</taxon>
    </lineage>
</organism>
<evidence type="ECO:0008006" key="4">
    <source>
        <dbReference type="Google" id="ProtNLM"/>
    </source>
</evidence>
<feature type="signal peptide" evidence="1">
    <location>
        <begin position="1"/>
        <end position="23"/>
    </location>
</feature>
<sequence>MQITSSIMLVAAAVLQLASPVAAGYENGKAQQINFYNNDGCSAYRSETATWWTRSPRSGRNWSSQGDCFALNMPGASKSVNVANAWDDRGYGSAATCFFYDGYDCKGVQASSTFQAGNGNCLNSRSSAGYLWKSARCIQ</sequence>
<proteinExistence type="predicted"/>
<accession>A0A8H6INU4</accession>
<name>A0A8H6INU4_9PEZI</name>
<dbReference type="AlphaFoldDB" id="A0A8H6INU4"/>
<evidence type="ECO:0000313" key="2">
    <source>
        <dbReference type="EMBL" id="KAF6789021.1"/>
    </source>
</evidence>
<comment type="caution">
    <text evidence="2">The sequence shown here is derived from an EMBL/GenBank/DDBJ whole genome shotgun (WGS) entry which is preliminary data.</text>
</comment>
<reference evidence="2 3" key="1">
    <citation type="journal article" date="2020" name="Phytopathology">
        <title>Genome Sequence Resources of Colletotrichum truncatum, C. plurivorum, C. musicola, and C. sojae: Four Species Pathogenic to Soybean (Glycine max).</title>
        <authorList>
            <person name="Rogerio F."/>
            <person name="Boufleur T.R."/>
            <person name="Ciampi-Guillardi M."/>
            <person name="Sukno S.A."/>
            <person name="Thon M.R."/>
            <person name="Massola Junior N.S."/>
            <person name="Baroncelli R."/>
        </authorList>
    </citation>
    <scope>NUCLEOTIDE SEQUENCE [LARGE SCALE GENOMIC DNA]</scope>
    <source>
        <strain evidence="2 3">LFN0009</strain>
    </source>
</reference>
<protein>
    <recommendedName>
        <fullName evidence="4">Secreted protein</fullName>
    </recommendedName>
</protein>
<keyword evidence="3" id="KW-1185">Reference proteome</keyword>
<dbReference type="Proteomes" id="UP000652219">
    <property type="component" value="Unassembled WGS sequence"/>
</dbReference>
<evidence type="ECO:0000313" key="3">
    <source>
        <dbReference type="Proteomes" id="UP000652219"/>
    </source>
</evidence>
<evidence type="ECO:0000256" key="1">
    <source>
        <dbReference type="SAM" id="SignalP"/>
    </source>
</evidence>
<dbReference type="EMBL" id="WIGN01000547">
    <property type="protein sequence ID" value="KAF6789021.1"/>
    <property type="molecule type" value="Genomic_DNA"/>
</dbReference>
<feature type="chain" id="PRO_5034604846" description="Secreted protein" evidence="1">
    <location>
        <begin position="24"/>
        <end position="139"/>
    </location>
</feature>
<keyword evidence="1" id="KW-0732">Signal</keyword>
<gene>
    <name evidence="2" type="ORF">CSOJ01_14902</name>
</gene>